<dbReference type="InterPro" id="IPR036427">
    <property type="entry name" value="Bromodomain-like_sf"/>
</dbReference>
<evidence type="ECO:0000256" key="2">
    <source>
        <dbReference type="PROSITE-ProRule" id="PRU00035"/>
    </source>
</evidence>
<feature type="compositionally biased region" description="Basic and acidic residues" evidence="3">
    <location>
        <begin position="178"/>
        <end position="203"/>
    </location>
</feature>
<evidence type="ECO:0000259" key="4">
    <source>
        <dbReference type="PROSITE" id="PS50014"/>
    </source>
</evidence>
<feature type="region of interest" description="Disordered" evidence="3">
    <location>
        <begin position="1"/>
        <end position="28"/>
    </location>
</feature>
<protein>
    <recommendedName>
        <fullName evidence="4">Bromo domain-containing protein</fullName>
    </recommendedName>
</protein>
<name>A0A0A9DR23_ARUDO</name>
<evidence type="ECO:0000256" key="1">
    <source>
        <dbReference type="ARBA" id="ARBA00023117"/>
    </source>
</evidence>
<proteinExistence type="predicted"/>
<dbReference type="Gene3D" id="1.20.920.10">
    <property type="entry name" value="Bromodomain-like"/>
    <property type="match status" value="1"/>
</dbReference>
<keyword evidence="1 2" id="KW-0103">Bromodomain</keyword>
<dbReference type="PANTHER" id="PTHR37888:SF4">
    <property type="entry name" value="OS07G0565300 PROTEIN"/>
    <property type="match status" value="1"/>
</dbReference>
<feature type="region of interest" description="Disordered" evidence="3">
    <location>
        <begin position="151"/>
        <end position="250"/>
    </location>
</feature>
<organism evidence="5">
    <name type="scientific">Arundo donax</name>
    <name type="common">Giant reed</name>
    <name type="synonym">Donax arundinaceus</name>
    <dbReference type="NCBI Taxonomy" id="35708"/>
    <lineage>
        <taxon>Eukaryota</taxon>
        <taxon>Viridiplantae</taxon>
        <taxon>Streptophyta</taxon>
        <taxon>Embryophyta</taxon>
        <taxon>Tracheophyta</taxon>
        <taxon>Spermatophyta</taxon>
        <taxon>Magnoliopsida</taxon>
        <taxon>Liliopsida</taxon>
        <taxon>Poales</taxon>
        <taxon>Poaceae</taxon>
        <taxon>PACMAD clade</taxon>
        <taxon>Arundinoideae</taxon>
        <taxon>Arundineae</taxon>
        <taxon>Arundo</taxon>
    </lineage>
</organism>
<feature type="domain" description="Bromo" evidence="4">
    <location>
        <begin position="66"/>
        <end position="129"/>
    </location>
</feature>
<feature type="compositionally biased region" description="Polar residues" evidence="3">
    <location>
        <begin position="151"/>
        <end position="162"/>
    </location>
</feature>
<dbReference type="CDD" id="cd04369">
    <property type="entry name" value="Bromodomain"/>
    <property type="match status" value="1"/>
</dbReference>
<dbReference type="AlphaFoldDB" id="A0A0A9DR23"/>
<accession>A0A0A9DR23</accession>
<dbReference type="Pfam" id="PF00439">
    <property type="entry name" value="Bromodomain"/>
    <property type="match status" value="1"/>
</dbReference>
<reference evidence="5" key="1">
    <citation type="submission" date="2014-09" db="EMBL/GenBank/DDBJ databases">
        <authorList>
            <person name="Magalhaes I.L.F."/>
            <person name="Oliveira U."/>
            <person name="Santos F.R."/>
            <person name="Vidigal T.H.D.A."/>
            <person name="Brescovit A.D."/>
            <person name="Santos A.J."/>
        </authorList>
    </citation>
    <scope>NUCLEOTIDE SEQUENCE</scope>
    <source>
        <tissue evidence="5">Shoot tissue taken approximately 20 cm above the soil surface</tissue>
    </source>
</reference>
<sequence length="250" mass="27383">MKRGLKTPNVQSGVKSLKTPNVESSVTKNSLKTPKVECGVSVIERERPNLAEILKTIATQGDCLMLQRQVDTQRKRARYKKMIRRHMDFRILHSKIKSGAISSTKELLRDMLLFVNNVIAFYPKATLEHMAAVELRELACKTVMQSTSFLSNSRGATGTSSAPVAKKNARTLQPGRHGPGDAKGSKVSSRDPTAKQGEGKGSRSDVSPAANVKAGHRSEPVKKRGVGRPPKRSAGAQEYSPSKGKKRIRR</sequence>
<dbReference type="SMART" id="SM00297">
    <property type="entry name" value="BROMO"/>
    <property type="match status" value="1"/>
</dbReference>
<dbReference type="InterPro" id="IPR001487">
    <property type="entry name" value="Bromodomain"/>
</dbReference>
<dbReference type="SUPFAM" id="SSF47370">
    <property type="entry name" value="Bromodomain"/>
    <property type="match status" value="1"/>
</dbReference>
<dbReference type="PANTHER" id="PTHR37888">
    <property type="entry name" value="DNA-BINDING BROMODOMAIN-CONTAINING PROTEIN"/>
    <property type="match status" value="1"/>
</dbReference>
<evidence type="ECO:0000313" key="5">
    <source>
        <dbReference type="EMBL" id="JAD91039.1"/>
    </source>
</evidence>
<dbReference type="EMBL" id="GBRH01206856">
    <property type="protein sequence ID" value="JAD91039.1"/>
    <property type="molecule type" value="Transcribed_RNA"/>
</dbReference>
<dbReference type="PROSITE" id="PS50014">
    <property type="entry name" value="BROMODOMAIN_2"/>
    <property type="match status" value="1"/>
</dbReference>
<evidence type="ECO:0000256" key="3">
    <source>
        <dbReference type="SAM" id="MobiDB-lite"/>
    </source>
</evidence>
<feature type="compositionally biased region" description="Polar residues" evidence="3">
    <location>
        <begin position="8"/>
        <end position="28"/>
    </location>
</feature>
<reference evidence="5" key="2">
    <citation type="journal article" date="2015" name="Data Brief">
        <title>Shoot transcriptome of the giant reed, Arundo donax.</title>
        <authorList>
            <person name="Barrero R.A."/>
            <person name="Guerrero F.D."/>
            <person name="Moolhuijzen P."/>
            <person name="Goolsby J.A."/>
            <person name="Tidwell J."/>
            <person name="Bellgard S.E."/>
            <person name="Bellgard M.I."/>
        </authorList>
    </citation>
    <scope>NUCLEOTIDE SEQUENCE</scope>
    <source>
        <tissue evidence="5">Shoot tissue taken approximately 20 cm above the soil surface</tissue>
    </source>
</reference>